<dbReference type="AlphaFoldDB" id="A0A1S1Q4T5"/>
<dbReference type="RefSeq" id="WP_071091827.1">
    <property type="nucleotide sequence ID" value="NZ_MBLM01000175.1"/>
</dbReference>
<dbReference type="EMBL" id="MBLM01000175">
    <property type="protein sequence ID" value="OHV28636.1"/>
    <property type="molecule type" value="Genomic_DNA"/>
</dbReference>
<comment type="caution">
    <text evidence="1">The sequence shown here is derived from an EMBL/GenBank/DDBJ whole genome shotgun (WGS) entry which is preliminary data.</text>
</comment>
<protein>
    <recommendedName>
        <fullName evidence="3">Serine/threonine protein kinase</fullName>
    </recommendedName>
</protein>
<dbReference type="Proteomes" id="UP000179627">
    <property type="component" value="Unassembled WGS sequence"/>
</dbReference>
<dbReference type="OrthoDB" id="3636727at2"/>
<organism evidence="1 2">
    <name type="scientific">Parafrankia colletiae</name>
    <dbReference type="NCBI Taxonomy" id="573497"/>
    <lineage>
        <taxon>Bacteria</taxon>
        <taxon>Bacillati</taxon>
        <taxon>Actinomycetota</taxon>
        <taxon>Actinomycetes</taxon>
        <taxon>Frankiales</taxon>
        <taxon>Frankiaceae</taxon>
        <taxon>Parafrankia</taxon>
    </lineage>
</organism>
<evidence type="ECO:0008006" key="3">
    <source>
        <dbReference type="Google" id="ProtNLM"/>
    </source>
</evidence>
<keyword evidence="2" id="KW-1185">Reference proteome</keyword>
<accession>A0A1S1Q4T5</accession>
<evidence type="ECO:0000313" key="2">
    <source>
        <dbReference type="Proteomes" id="UP000179627"/>
    </source>
</evidence>
<name>A0A1S1Q4T5_9ACTN</name>
<evidence type="ECO:0000313" key="1">
    <source>
        <dbReference type="EMBL" id="OHV28636.1"/>
    </source>
</evidence>
<gene>
    <name evidence="1" type="ORF">CC117_30245</name>
</gene>
<proteinExistence type="predicted"/>
<sequence length="136" mass="13890">MIVIVIVIVGGLGAVAYVGASDAKTSPSGETPPAATACPDPVAAALPGGAGTLVAAFTTPLHAVTICQDNAGSLHYYGASITDPGTNLHRRAELTDFGYQAVNGEYRYEIRVHDGELVICRGAGVIGREQLQPVAS</sequence>
<reference evidence="2" key="1">
    <citation type="submission" date="2016-07" db="EMBL/GenBank/DDBJ databases">
        <title>Sequence Frankia sp. strain CcI1.17.</title>
        <authorList>
            <person name="Ghodhbane-Gtari F."/>
            <person name="Swanson E."/>
            <person name="Gueddou A."/>
            <person name="Morris K."/>
            <person name="Hezbri K."/>
            <person name="Ktari A."/>
            <person name="Nouioui I."/>
            <person name="Abebe-Akele F."/>
            <person name="Simpson S."/>
            <person name="Thomas K."/>
            <person name="Gtari M."/>
            <person name="Tisa L.S."/>
            <person name="Hurst S."/>
        </authorList>
    </citation>
    <scope>NUCLEOTIDE SEQUENCE [LARGE SCALE GENOMIC DNA]</scope>
    <source>
        <strain evidence="2">Cc1.17</strain>
    </source>
</reference>